<dbReference type="EMBL" id="JBICCN010000108">
    <property type="protein sequence ID" value="KAL3093569.1"/>
    <property type="molecule type" value="Genomic_DNA"/>
</dbReference>
<comment type="caution">
    <text evidence="2">The sequence shown here is derived from an EMBL/GenBank/DDBJ whole genome shotgun (WGS) entry which is preliminary data.</text>
</comment>
<protein>
    <submittedName>
        <fullName evidence="2">Uncharacterized protein</fullName>
    </submittedName>
</protein>
<feature type="chain" id="PRO_5044757067" evidence="1">
    <location>
        <begin position="19"/>
        <end position="107"/>
    </location>
</feature>
<gene>
    <name evidence="2" type="ORF">niasHS_006209</name>
</gene>
<name>A0ABD2JSG9_HETSC</name>
<organism evidence="2 3">
    <name type="scientific">Heterodera schachtii</name>
    <name type="common">Sugarbeet cyst nematode worm</name>
    <name type="synonym">Tylenchus schachtii</name>
    <dbReference type="NCBI Taxonomy" id="97005"/>
    <lineage>
        <taxon>Eukaryota</taxon>
        <taxon>Metazoa</taxon>
        <taxon>Ecdysozoa</taxon>
        <taxon>Nematoda</taxon>
        <taxon>Chromadorea</taxon>
        <taxon>Rhabditida</taxon>
        <taxon>Tylenchina</taxon>
        <taxon>Tylenchomorpha</taxon>
        <taxon>Tylenchoidea</taxon>
        <taxon>Heteroderidae</taxon>
        <taxon>Heteroderinae</taxon>
        <taxon>Heterodera</taxon>
    </lineage>
</organism>
<dbReference type="Proteomes" id="UP001620645">
    <property type="component" value="Unassembled WGS sequence"/>
</dbReference>
<accession>A0ABD2JSG9</accession>
<keyword evidence="3" id="KW-1185">Reference proteome</keyword>
<evidence type="ECO:0000313" key="3">
    <source>
        <dbReference type="Proteomes" id="UP001620645"/>
    </source>
</evidence>
<evidence type="ECO:0000256" key="1">
    <source>
        <dbReference type="SAM" id="SignalP"/>
    </source>
</evidence>
<sequence>MSAFFVVALPVLLAVFNGSTKFGGQGGEALNSLFPLGGPIIPHHFKTEEDKWREDSTSSSPTIICRHRLQRTLATTISTSKRGQSSTMVNSAVFEELSPLGPNSSSV</sequence>
<reference evidence="2 3" key="1">
    <citation type="submission" date="2024-10" db="EMBL/GenBank/DDBJ databases">
        <authorList>
            <person name="Kim D."/>
        </authorList>
    </citation>
    <scope>NUCLEOTIDE SEQUENCE [LARGE SCALE GENOMIC DNA]</scope>
    <source>
        <strain evidence="2">Taebaek</strain>
    </source>
</reference>
<evidence type="ECO:0000313" key="2">
    <source>
        <dbReference type="EMBL" id="KAL3093569.1"/>
    </source>
</evidence>
<feature type="signal peptide" evidence="1">
    <location>
        <begin position="1"/>
        <end position="18"/>
    </location>
</feature>
<keyword evidence="1" id="KW-0732">Signal</keyword>
<dbReference type="AlphaFoldDB" id="A0ABD2JSG9"/>
<proteinExistence type="predicted"/>